<evidence type="ECO:0000313" key="5">
    <source>
        <dbReference type="EMBL" id="MDR7304063.1"/>
    </source>
</evidence>
<dbReference type="AlphaFoldDB" id="A0AAE4CRU9"/>
<dbReference type="Gene3D" id="6.10.250.3370">
    <property type="match status" value="1"/>
</dbReference>
<dbReference type="InterPro" id="IPR022770">
    <property type="entry name" value="IucA/IucC-like_C"/>
</dbReference>
<dbReference type="Pfam" id="PF04183">
    <property type="entry name" value="IucA_IucC"/>
    <property type="match status" value="1"/>
</dbReference>
<reference evidence="5" key="1">
    <citation type="submission" date="2023-07" db="EMBL/GenBank/DDBJ databases">
        <title>Sequencing the genomes of 1000 actinobacteria strains.</title>
        <authorList>
            <person name="Klenk H.-P."/>
        </authorList>
    </citation>
    <scope>NUCLEOTIDE SEQUENCE</scope>
    <source>
        <strain evidence="5">DSM 45977</strain>
    </source>
</reference>
<dbReference type="Gene3D" id="1.10.510.40">
    <property type="match status" value="1"/>
</dbReference>
<proteinExistence type="inferred from homology"/>
<evidence type="ECO:0000313" key="6">
    <source>
        <dbReference type="Proteomes" id="UP001180845"/>
    </source>
</evidence>
<gene>
    <name evidence="5" type="ORF">JOF55_004244</name>
</gene>
<dbReference type="EMBL" id="JAVDXW010000001">
    <property type="protein sequence ID" value="MDR7304063.1"/>
    <property type="molecule type" value="Genomic_DNA"/>
</dbReference>
<dbReference type="RefSeq" id="WP_310277186.1">
    <property type="nucleotide sequence ID" value="NZ_JAVDXW010000001.1"/>
</dbReference>
<comment type="similarity">
    <text evidence="2">Belongs to the IucA/IucC family.</text>
</comment>
<dbReference type="InterPro" id="IPR007310">
    <property type="entry name" value="Aerobactin_biosyn_IucA/IucC_N"/>
</dbReference>
<dbReference type="PANTHER" id="PTHR34384">
    <property type="entry name" value="L-2,3-DIAMINOPROPANOATE--CITRATE LIGASE"/>
    <property type="match status" value="1"/>
</dbReference>
<evidence type="ECO:0000259" key="4">
    <source>
        <dbReference type="Pfam" id="PF06276"/>
    </source>
</evidence>
<accession>A0AAE4CRU9</accession>
<feature type="domain" description="Aerobactin siderophore biosynthesis IucA/IucC N-terminal" evidence="3">
    <location>
        <begin position="137"/>
        <end position="387"/>
    </location>
</feature>
<evidence type="ECO:0000256" key="1">
    <source>
        <dbReference type="ARBA" id="ARBA00004924"/>
    </source>
</evidence>
<dbReference type="GO" id="GO:0019290">
    <property type="term" value="P:siderophore biosynthetic process"/>
    <property type="evidence" value="ECO:0007669"/>
    <property type="project" value="InterPro"/>
</dbReference>
<dbReference type="Pfam" id="PF06276">
    <property type="entry name" value="FhuF"/>
    <property type="match status" value="1"/>
</dbReference>
<dbReference type="GO" id="GO:0016881">
    <property type="term" value="F:acid-amino acid ligase activity"/>
    <property type="evidence" value="ECO:0007669"/>
    <property type="project" value="UniProtKB-ARBA"/>
</dbReference>
<organism evidence="5 6">
    <name type="scientific">Haloactinomyces albus</name>
    <dbReference type="NCBI Taxonomy" id="1352928"/>
    <lineage>
        <taxon>Bacteria</taxon>
        <taxon>Bacillati</taxon>
        <taxon>Actinomycetota</taxon>
        <taxon>Actinomycetes</taxon>
        <taxon>Actinopolysporales</taxon>
        <taxon>Actinopolysporaceae</taxon>
        <taxon>Haloactinomyces</taxon>
    </lineage>
</organism>
<name>A0AAE4CRU9_9ACTN</name>
<dbReference type="Proteomes" id="UP001180845">
    <property type="component" value="Unassembled WGS sequence"/>
</dbReference>
<sequence>MNSDSTPPHLAPQYWDRANRLLVRKAIAEFSHERLLSPEEPAPGHYCLRSDDQRSEYLFSARKLALNHWQVDPDSLARTKDGVEKHLDALEFMVDFHRTLGVDTLPLYLEEISSTLASMAFKLSLPERPAADLARADFQTIEAAMAEGHPCFLANSGRIGFGVSEYLSYAPEAATPVRLIWLAVHQDRSTFSASEGLGYDELIRSELDTSTLAGFTARIGEFGLDPNEYHLIPVHPWQWNNKLSVTFAADVARRDIVCLGTGDDEYLAQQSIRTFFNISNPQRSYVKTSLSVLNMGFMRGLSTEYMKATPAINDWVSDLFAEDEVLRQYPVDVLREKAALGYHPEQYEAAAAKGSPYLKMLAALWRQSPTPFLEPGQRPATMASLLHVDRAGDTFVGRLIAESGLSPQAWLRKYLDAYLAPLLHCFYAYGLVFMPHGENVILVLEHGVPKRVLLKDIGEEVAVMSRQTPLPDEVERIRAEVPEHLHTLSIFTDVFDCFFRFLSAVLVTDGAMDEETFWFTVASCVRDYQESVPHLAEQFERYDLFAEQFDLSCLNRLQLRDSSQMVDLQDPSGALQLVGRLDNPIARFAPGSESRREDDTGGIRQ</sequence>
<feature type="domain" description="Aerobactin siderophore biosynthesis IucA/IucC-like C-terminal" evidence="4">
    <location>
        <begin position="408"/>
        <end position="565"/>
    </location>
</feature>
<protein>
    <submittedName>
        <fullName evidence="5">Siderophore synthetase component</fullName>
    </submittedName>
</protein>
<comment type="caution">
    <text evidence="5">The sequence shown here is derived from an EMBL/GenBank/DDBJ whole genome shotgun (WGS) entry which is preliminary data.</text>
</comment>
<comment type="pathway">
    <text evidence="1">Siderophore biosynthesis.</text>
</comment>
<dbReference type="InterPro" id="IPR037455">
    <property type="entry name" value="LucA/IucC-like"/>
</dbReference>
<evidence type="ECO:0000259" key="3">
    <source>
        <dbReference type="Pfam" id="PF04183"/>
    </source>
</evidence>
<evidence type="ECO:0000256" key="2">
    <source>
        <dbReference type="ARBA" id="ARBA00007832"/>
    </source>
</evidence>
<dbReference type="Gene3D" id="3.30.310.280">
    <property type="match status" value="1"/>
</dbReference>
<keyword evidence="6" id="KW-1185">Reference proteome</keyword>
<dbReference type="PANTHER" id="PTHR34384:SF6">
    <property type="entry name" value="STAPHYLOFERRIN B SYNTHASE"/>
    <property type="match status" value="1"/>
</dbReference>